<dbReference type="SMART" id="SM01236">
    <property type="entry name" value="Haem_oxygenase_2"/>
    <property type="match status" value="1"/>
</dbReference>
<evidence type="ECO:0000313" key="3">
    <source>
        <dbReference type="Proteomes" id="UP000054011"/>
    </source>
</evidence>
<dbReference type="PANTHER" id="PTHR40279">
    <property type="entry name" value="PQQC-LIKE PROTEIN"/>
    <property type="match status" value="1"/>
</dbReference>
<reference evidence="2 3" key="1">
    <citation type="submission" date="2015-11" db="EMBL/GenBank/DDBJ databases">
        <title>Genome-wide analysis reveals the secondary metabolome in Streptomyces kanasensis ZX01.</title>
        <authorList>
            <person name="Zhang G."/>
            <person name="Han L."/>
            <person name="Feng J."/>
            <person name="Zhang X."/>
        </authorList>
    </citation>
    <scope>NUCLEOTIDE SEQUENCE [LARGE SCALE GENOMIC DNA]</scope>
    <source>
        <strain evidence="2 3">ZX01</strain>
    </source>
</reference>
<dbReference type="RefSeq" id="WP_058942226.1">
    <property type="nucleotide sequence ID" value="NZ_JBIBSF010000002.1"/>
</dbReference>
<dbReference type="GO" id="GO:0016491">
    <property type="term" value="F:oxidoreductase activity"/>
    <property type="evidence" value="ECO:0007669"/>
    <property type="project" value="UniProtKB-KW"/>
</dbReference>
<dbReference type="Gene3D" id="1.20.910.10">
    <property type="entry name" value="Heme oxygenase-like"/>
    <property type="match status" value="1"/>
</dbReference>
<dbReference type="Proteomes" id="UP000054011">
    <property type="component" value="Unassembled WGS sequence"/>
</dbReference>
<comment type="caution">
    <text evidence="2">The sequence shown here is derived from an EMBL/GenBank/DDBJ whole genome shotgun (WGS) entry which is preliminary data.</text>
</comment>
<organism evidence="2 3">
    <name type="scientific">Streptomyces kanasensis</name>
    <dbReference type="NCBI Taxonomy" id="936756"/>
    <lineage>
        <taxon>Bacteria</taxon>
        <taxon>Bacillati</taxon>
        <taxon>Actinomycetota</taxon>
        <taxon>Actinomycetes</taxon>
        <taxon>Kitasatosporales</taxon>
        <taxon>Streptomycetaceae</taxon>
        <taxon>Streptomyces</taxon>
    </lineage>
</organism>
<dbReference type="InterPro" id="IPR039068">
    <property type="entry name" value="PqqC-like"/>
</dbReference>
<evidence type="ECO:0000256" key="1">
    <source>
        <dbReference type="ARBA" id="ARBA00023002"/>
    </source>
</evidence>
<dbReference type="InterPro" id="IPR016084">
    <property type="entry name" value="Haem_Oase-like_multi-hlx"/>
</dbReference>
<keyword evidence="1" id="KW-0560">Oxidoreductase</keyword>
<name>A0A100Y6C9_9ACTN</name>
<sequence>MLMERQEFRDQLEKTLHEKLTLNHPMFDILFDAEKSELHTLQKVALQGYQLTKHFLDYIETLFYFCPKEGRHKRRLLFNLYEEETGRISKTKNHVELMQDFIRAIGIDDETRDAETALPNTQELIDYRMKACKNPETYHIGAAAVMIASEGQNLETRGAEARDSIFKRVYGLKDEDLLFFSVHQAEDVHHVRHGLDLVSDICTTEKMQEEALYAVSHTCDLFYNMYEGVYQEYKAGRL</sequence>
<keyword evidence="3" id="KW-1185">Reference proteome</keyword>
<evidence type="ECO:0000313" key="2">
    <source>
        <dbReference type="EMBL" id="KUH38504.1"/>
    </source>
</evidence>
<accession>A0A100Y6C9</accession>
<dbReference type="PANTHER" id="PTHR40279:SF3">
    <property type="entry name" value="4-AMINOBENZOATE SYNTHASE"/>
    <property type="match status" value="1"/>
</dbReference>
<dbReference type="OrthoDB" id="8617600at2"/>
<protein>
    <submittedName>
        <fullName evidence="2">Pyrroloquinoline quinone biosynthesis protein PqqC</fullName>
    </submittedName>
</protein>
<gene>
    <name evidence="2" type="ORF">ATE80_12255</name>
</gene>
<dbReference type="STRING" id="936756.ATE80_12255"/>
<dbReference type="SUPFAM" id="SSF48613">
    <property type="entry name" value="Heme oxygenase-like"/>
    <property type="match status" value="1"/>
</dbReference>
<dbReference type="Pfam" id="PF14518">
    <property type="entry name" value="Haem_oxygenas_2"/>
    <property type="match status" value="1"/>
</dbReference>
<proteinExistence type="predicted"/>
<dbReference type="AlphaFoldDB" id="A0A100Y6C9"/>
<dbReference type="EMBL" id="LNSV01000025">
    <property type="protein sequence ID" value="KUH38504.1"/>
    <property type="molecule type" value="Genomic_DNA"/>
</dbReference>